<dbReference type="InterPro" id="IPR052168">
    <property type="entry name" value="Cytochrome_b561_oxidase"/>
</dbReference>
<dbReference type="InterPro" id="IPR011577">
    <property type="entry name" value="Cyt_b561_bac/Ni-Hgenase"/>
</dbReference>
<dbReference type="PANTHER" id="PTHR30529:SF3">
    <property type="entry name" value="CYTOCHROME B561 HOMOLOG 1"/>
    <property type="match status" value="1"/>
</dbReference>
<comment type="caution">
    <text evidence="15">The sequence shown here is derived from an EMBL/GenBank/DDBJ whole genome shotgun (WGS) entry which is preliminary data.</text>
</comment>
<evidence type="ECO:0000256" key="7">
    <source>
        <dbReference type="ARBA" id="ARBA00022723"/>
    </source>
</evidence>
<keyword evidence="5" id="KW-0349">Heme</keyword>
<sequence length="182" mass="20313">MKRTFSRSQIICHWLVFLAIVVAYAAMELKGFAPKGSAARATMAAVHYTAGVTVLLLMAGRVLLKITHQDPDILPPPPRWQKVASKITHGLLYLMFLVLPSLGLASLYYGQVTWSFFGITLPVATVANKNTQYSLKEWHELIANAGYFLIGLHALAALFHHYVVRDNTLVRMLPALARKNKR</sequence>
<protein>
    <submittedName>
        <fullName evidence="15">Cytochrome b561</fullName>
    </submittedName>
</protein>
<evidence type="ECO:0000256" key="2">
    <source>
        <dbReference type="ARBA" id="ARBA00004651"/>
    </source>
</evidence>
<evidence type="ECO:0000256" key="6">
    <source>
        <dbReference type="ARBA" id="ARBA00022692"/>
    </source>
</evidence>
<evidence type="ECO:0000259" key="14">
    <source>
        <dbReference type="Pfam" id="PF01292"/>
    </source>
</evidence>
<evidence type="ECO:0000256" key="12">
    <source>
        <dbReference type="ARBA" id="ARBA00037975"/>
    </source>
</evidence>
<feature type="transmembrane region" description="Helical" evidence="13">
    <location>
        <begin position="145"/>
        <end position="164"/>
    </location>
</feature>
<evidence type="ECO:0000256" key="1">
    <source>
        <dbReference type="ARBA" id="ARBA00001970"/>
    </source>
</evidence>
<keyword evidence="9 13" id="KW-1133">Transmembrane helix</keyword>
<dbReference type="InterPro" id="IPR016174">
    <property type="entry name" value="Di-haem_cyt_TM"/>
</dbReference>
<feature type="transmembrane region" description="Helical" evidence="13">
    <location>
        <begin position="91"/>
        <end position="109"/>
    </location>
</feature>
<dbReference type="NCBIfam" id="NF008566">
    <property type="entry name" value="PRK11513.1"/>
    <property type="match status" value="1"/>
</dbReference>
<reference evidence="15 16" key="1">
    <citation type="submission" date="2022-04" db="EMBL/GenBank/DDBJ databases">
        <title>Whole genome surviellance of AMR bacteria from Assam, India: One Health Study.</title>
        <authorList>
            <person name="Mendem S.K."/>
            <person name="Rakshit O."/>
            <person name="Murugesan D."/>
            <person name="Shome R."/>
            <person name="Raisen C."/>
            <person name="Holmes M.A."/>
            <person name="Saikia K."/>
            <person name="Shome B.R."/>
        </authorList>
    </citation>
    <scope>NUCLEOTIDE SEQUENCE [LARGE SCALE GENOMIC DNA]</scope>
    <source>
        <strain evidence="15 16">MGG-11lp</strain>
    </source>
</reference>
<evidence type="ECO:0000256" key="9">
    <source>
        <dbReference type="ARBA" id="ARBA00022989"/>
    </source>
</evidence>
<proteinExistence type="inferred from homology"/>
<organism evidence="15 16">
    <name type="scientific">Enterobacter vonholyi</name>
    <dbReference type="NCBI Taxonomy" id="2797505"/>
    <lineage>
        <taxon>Bacteria</taxon>
        <taxon>Pseudomonadati</taxon>
        <taxon>Pseudomonadota</taxon>
        <taxon>Gammaproteobacteria</taxon>
        <taxon>Enterobacterales</taxon>
        <taxon>Enterobacteriaceae</taxon>
        <taxon>Enterobacter</taxon>
    </lineage>
</organism>
<keyword evidence="4" id="KW-1003">Cell membrane</keyword>
<evidence type="ECO:0000313" key="16">
    <source>
        <dbReference type="Proteomes" id="UP001306510"/>
    </source>
</evidence>
<keyword evidence="3" id="KW-0813">Transport</keyword>
<dbReference type="RefSeq" id="WP_248199619.1">
    <property type="nucleotide sequence ID" value="NZ_JALLMC010000011.1"/>
</dbReference>
<evidence type="ECO:0000256" key="13">
    <source>
        <dbReference type="SAM" id="Phobius"/>
    </source>
</evidence>
<feature type="transmembrane region" description="Helical" evidence="13">
    <location>
        <begin position="41"/>
        <end position="64"/>
    </location>
</feature>
<evidence type="ECO:0000313" key="15">
    <source>
        <dbReference type="EMBL" id="MEB6412289.1"/>
    </source>
</evidence>
<keyword evidence="6 13" id="KW-0812">Transmembrane</keyword>
<keyword evidence="11 13" id="KW-0472">Membrane</keyword>
<evidence type="ECO:0000256" key="10">
    <source>
        <dbReference type="ARBA" id="ARBA00023004"/>
    </source>
</evidence>
<dbReference type="Pfam" id="PF01292">
    <property type="entry name" value="Ni_hydr_CYTB"/>
    <property type="match status" value="1"/>
</dbReference>
<keyword evidence="10" id="KW-0408">Iron</keyword>
<dbReference type="SUPFAM" id="SSF81342">
    <property type="entry name" value="Transmembrane di-heme cytochromes"/>
    <property type="match status" value="1"/>
</dbReference>
<evidence type="ECO:0000256" key="5">
    <source>
        <dbReference type="ARBA" id="ARBA00022617"/>
    </source>
</evidence>
<comment type="subcellular location">
    <subcellularLocation>
        <location evidence="2">Cell membrane</location>
        <topology evidence="2">Multi-pass membrane protein</topology>
    </subcellularLocation>
</comment>
<evidence type="ECO:0000256" key="4">
    <source>
        <dbReference type="ARBA" id="ARBA00022475"/>
    </source>
</evidence>
<evidence type="ECO:0000256" key="3">
    <source>
        <dbReference type="ARBA" id="ARBA00022448"/>
    </source>
</evidence>
<keyword evidence="8" id="KW-0249">Electron transport</keyword>
<keyword evidence="7" id="KW-0479">Metal-binding</keyword>
<comment type="cofactor">
    <cofactor evidence="1">
        <name>heme b</name>
        <dbReference type="ChEBI" id="CHEBI:60344"/>
    </cofactor>
</comment>
<dbReference type="EMBL" id="JALLMC010000011">
    <property type="protein sequence ID" value="MEB6412289.1"/>
    <property type="molecule type" value="Genomic_DNA"/>
</dbReference>
<feature type="domain" description="Cytochrome b561 bacterial/Ni-hydrogenase" evidence="14">
    <location>
        <begin position="5"/>
        <end position="174"/>
    </location>
</feature>
<keyword evidence="16" id="KW-1185">Reference proteome</keyword>
<dbReference type="Proteomes" id="UP001306510">
    <property type="component" value="Unassembled WGS sequence"/>
</dbReference>
<evidence type="ECO:0000256" key="8">
    <source>
        <dbReference type="ARBA" id="ARBA00022982"/>
    </source>
</evidence>
<evidence type="ECO:0000256" key="11">
    <source>
        <dbReference type="ARBA" id="ARBA00023136"/>
    </source>
</evidence>
<comment type="similarity">
    <text evidence="12">Belongs to the cytochrome b561 family.</text>
</comment>
<dbReference type="Gene3D" id="1.20.950.20">
    <property type="entry name" value="Transmembrane di-heme cytochromes, Chain C"/>
    <property type="match status" value="1"/>
</dbReference>
<gene>
    <name evidence="15" type="primary">cybB</name>
    <name evidence="15" type="ORF">MXM28_21705</name>
</gene>
<dbReference type="PANTHER" id="PTHR30529">
    <property type="entry name" value="CYTOCHROME B561"/>
    <property type="match status" value="1"/>
</dbReference>
<name>A0ABU6E898_9ENTR</name>
<accession>A0ABU6E898</accession>